<dbReference type="Gene3D" id="1.10.940.10">
    <property type="entry name" value="NusB-like"/>
    <property type="match status" value="1"/>
</dbReference>
<comment type="function">
    <text evidence="6">Involved in transcription antitermination. Required for transcription of ribosomal RNA (rRNA) genes. Binds specifically to the boxA antiterminator sequence of the ribosomal RNA (rrn) operons.</text>
</comment>
<evidence type="ECO:0000256" key="6">
    <source>
        <dbReference type="HAMAP-Rule" id="MF_00073"/>
    </source>
</evidence>
<dbReference type="GO" id="GO:0003723">
    <property type="term" value="F:RNA binding"/>
    <property type="evidence" value="ECO:0007669"/>
    <property type="project" value="UniProtKB-UniRule"/>
</dbReference>
<keyword evidence="3 6" id="KW-0694">RNA-binding</keyword>
<dbReference type="RefSeq" id="WP_130492021.1">
    <property type="nucleotide sequence ID" value="NZ_SGXD01000002.1"/>
</dbReference>
<dbReference type="PANTHER" id="PTHR11078:SF3">
    <property type="entry name" value="ANTITERMINATION NUSB DOMAIN-CONTAINING PROTEIN"/>
    <property type="match status" value="1"/>
</dbReference>
<dbReference type="NCBIfam" id="TIGR01951">
    <property type="entry name" value="nusB"/>
    <property type="match status" value="1"/>
</dbReference>
<evidence type="ECO:0000256" key="2">
    <source>
        <dbReference type="ARBA" id="ARBA00022814"/>
    </source>
</evidence>
<sequence length="146" mass="15973">MPDSQQDASRPPARHRARRRAVEVLYESDARGRDPRTTLAERLERADPPVSEFAAEIVEGVVAHQEQIDGLLAQYAVGWELDRMPAVDRAILRIGAYELLHADVPDAVVLSEAVGLAEELSTEESPQFVNGLLAKLAAVRTGAQHS</sequence>
<feature type="domain" description="NusB/RsmB/TIM44" evidence="7">
    <location>
        <begin position="15"/>
        <end position="137"/>
    </location>
</feature>
<dbReference type="GO" id="GO:0006353">
    <property type="term" value="P:DNA-templated transcription termination"/>
    <property type="evidence" value="ECO:0007669"/>
    <property type="project" value="UniProtKB-UniRule"/>
</dbReference>
<comment type="similarity">
    <text evidence="1 6">Belongs to the NusB family.</text>
</comment>
<name>A0A4Q7NR82_9ACTN</name>
<dbReference type="InterPro" id="IPR011605">
    <property type="entry name" value="NusB_fam"/>
</dbReference>
<evidence type="ECO:0000256" key="3">
    <source>
        <dbReference type="ARBA" id="ARBA00022884"/>
    </source>
</evidence>
<dbReference type="Proteomes" id="UP000293638">
    <property type="component" value="Unassembled WGS sequence"/>
</dbReference>
<keyword evidence="9" id="KW-1185">Reference proteome</keyword>
<evidence type="ECO:0000313" key="9">
    <source>
        <dbReference type="Proteomes" id="UP000293638"/>
    </source>
</evidence>
<keyword evidence="5 6" id="KW-0804">Transcription</keyword>
<evidence type="ECO:0000313" key="8">
    <source>
        <dbReference type="EMBL" id="RZS89404.1"/>
    </source>
</evidence>
<evidence type="ECO:0000256" key="1">
    <source>
        <dbReference type="ARBA" id="ARBA00005952"/>
    </source>
</evidence>
<dbReference type="GO" id="GO:0031564">
    <property type="term" value="P:transcription antitermination"/>
    <property type="evidence" value="ECO:0007669"/>
    <property type="project" value="UniProtKB-KW"/>
</dbReference>
<gene>
    <name evidence="6" type="primary">nusB</name>
    <name evidence="8" type="ORF">EV189_1167</name>
</gene>
<evidence type="ECO:0000256" key="4">
    <source>
        <dbReference type="ARBA" id="ARBA00023015"/>
    </source>
</evidence>
<dbReference type="EMBL" id="SGXD01000002">
    <property type="protein sequence ID" value="RZS89404.1"/>
    <property type="molecule type" value="Genomic_DNA"/>
</dbReference>
<dbReference type="PANTHER" id="PTHR11078">
    <property type="entry name" value="N UTILIZATION SUBSTANCE PROTEIN B-RELATED"/>
    <property type="match status" value="1"/>
</dbReference>
<evidence type="ECO:0000256" key="5">
    <source>
        <dbReference type="ARBA" id="ARBA00023163"/>
    </source>
</evidence>
<keyword evidence="2 6" id="KW-0889">Transcription antitermination</keyword>
<accession>A0A4Q7NR82</accession>
<proteinExistence type="inferred from homology"/>
<evidence type="ECO:0000259" key="7">
    <source>
        <dbReference type="Pfam" id="PF01029"/>
    </source>
</evidence>
<keyword evidence="4 6" id="KW-0805">Transcription regulation</keyword>
<dbReference type="OrthoDB" id="3528057at2"/>
<dbReference type="GO" id="GO:0005829">
    <property type="term" value="C:cytosol"/>
    <property type="evidence" value="ECO:0007669"/>
    <property type="project" value="TreeGrafter"/>
</dbReference>
<organism evidence="8 9">
    <name type="scientific">Motilibacter rhizosphaerae</name>
    <dbReference type="NCBI Taxonomy" id="598652"/>
    <lineage>
        <taxon>Bacteria</taxon>
        <taxon>Bacillati</taxon>
        <taxon>Actinomycetota</taxon>
        <taxon>Actinomycetes</taxon>
        <taxon>Motilibacterales</taxon>
        <taxon>Motilibacteraceae</taxon>
        <taxon>Motilibacter</taxon>
    </lineage>
</organism>
<dbReference type="InterPro" id="IPR035926">
    <property type="entry name" value="NusB-like_sf"/>
</dbReference>
<comment type="caution">
    <text evidence="8">The sequence shown here is derived from an EMBL/GenBank/DDBJ whole genome shotgun (WGS) entry which is preliminary data.</text>
</comment>
<dbReference type="AlphaFoldDB" id="A0A4Q7NR82"/>
<dbReference type="HAMAP" id="MF_00073">
    <property type="entry name" value="NusB"/>
    <property type="match status" value="1"/>
</dbReference>
<dbReference type="SUPFAM" id="SSF48013">
    <property type="entry name" value="NusB-like"/>
    <property type="match status" value="1"/>
</dbReference>
<dbReference type="InterPro" id="IPR006027">
    <property type="entry name" value="NusB_RsmB_TIM44"/>
</dbReference>
<protein>
    <recommendedName>
        <fullName evidence="6">Transcription antitermination protein NusB</fullName>
    </recommendedName>
    <alternativeName>
        <fullName evidence="6">Antitermination factor NusB</fullName>
    </alternativeName>
</protein>
<dbReference type="Pfam" id="PF01029">
    <property type="entry name" value="NusB"/>
    <property type="match status" value="1"/>
</dbReference>
<reference evidence="8 9" key="1">
    <citation type="submission" date="2019-02" db="EMBL/GenBank/DDBJ databases">
        <title>Genomic Encyclopedia of Type Strains, Phase IV (KMG-IV): sequencing the most valuable type-strain genomes for metagenomic binning, comparative biology and taxonomic classification.</title>
        <authorList>
            <person name="Goeker M."/>
        </authorList>
    </citation>
    <scope>NUCLEOTIDE SEQUENCE [LARGE SCALE GENOMIC DNA]</scope>
    <source>
        <strain evidence="8 9">DSM 45622</strain>
    </source>
</reference>